<accession>A0A1L6JFF1</accession>
<dbReference type="Proteomes" id="UP000286681">
    <property type="component" value="Unassembled WGS sequence"/>
</dbReference>
<dbReference type="Proteomes" id="UP000185161">
    <property type="component" value="Chromosome"/>
</dbReference>
<evidence type="ECO:0000313" key="8">
    <source>
        <dbReference type="Proteomes" id="UP000287746"/>
    </source>
</evidence>
<feature type="region of interest" description="Disordered" evidence="1">
    <location>
        <begin position="23"/>
        <end position="42"/>
    </location>
</feature>
<dbReference type="Proteomes" id="UP000287746">
    <property type="component" value="Unassembled WGS sequence"/>
</dbReference>
<evidence type="ECO:0000313" key="3">
    <source>
        <dbReference type="EMBL" id="APR54220.1"/>
    </source>
</evidence>
<dbReference type="AlphaFoldDB" id="A0A1L6JFF1"/>
<proteinExistence type="predicted"/>
<evidence type="ECO:0000313" key="6">
    <source>
        <dbReference type="Proteomes" id="UP000185161"/>
    </source>
</evidence>
<dbReference type="OrthoDB" id="7585345at2"/>
<evidence type="ECO:0000313" key="7">
    <source>
        <dbReference type="Proteomes" id="UP000286681"/>
    </source>
</evidence>
<feature type="compositionally biased region" description="Low complexity" evidence="1">
    <location>
        <begin position="26"/>
        <end position="37"/>
    </location>
</feature>
<dbReference type="EMBL" id="QQWO01000025">
    <property type="protein sequence ID" value="RSU99215.1"/>
    <property type="molecule type" value="Genomic_DNA"/>
</dbReference>
<reference evidence="6" key="2">
    <citation type="submission" date="2016-12" db="EMBL/GenBank/DDBJ databases">
        <title>Whole genome sequencing of Sphingomonas sp. ABOJV.</title>
        <authorList>
            <person name="Conlan S."/>
            <person name="Thomas P.J."/>
            <person name="Mullikin J."/>
            <person name="Palmore T.N."/>
            <person name="Frank K.M."/>
            <person name="Segre J.A."/>
        </authorList>
    </citation>
    <scope>NUCLEOTIDE SEQUENCE [LARGE SCALE GENOMIC DNA]</scope>
    <source>
        <strain evidence="6">ABOJV</strain>
    </source>
</reference>
<dbReference type="EMBL" id="QQYZ01000005">
    <property type="protein sequence ID" value="RSY87575.1"/>
    <property type="molecule type" value="Genomic_DNA"/>
</dbReference>
<keyword evidence="2" id="KW-0732">Signal</keyword>
<dbReference type="GeneID" id="44134652"/>
<protein>
    <submittedName>
        <fullName evidence="3">Uncharacterized protein</fullName>
    </submittedName>
</protein>
<gene>
    <name evidence="3" type="ORF">BRX40_19005</name>
    <name evidence="4" type="ORF">CA257_20750</name>
    <name evidence="5" type="ORF">DAH66_08115</name>
</gene>
<feature type="chain" id="PRO_5009867428" evidence="2">
    <location>
        <begin position="24"/>
        <end position="81"/>
    </location>
</feature>
<evidence type="ECO:0000256" key="2">
    <source>
        <dbReference type="SAM" id="SignalP"/>
    </source>
</evidence>
<reference evidence="3" key="1">
    <citation type="submission" date="2016-12" db="EMBL/GenBank/DDBJ databases">
        <title>Whole genome sequencing of Sphingomonas koreensis.</title>
        <authorList>
            <person name="Conlan S."/>
            <person name="Thomas P.J."/>
            <person name="Mullikin J."/>
            <person name="Palmore T.N."/>
            <person name="Frank K.M."/>
            <person name="Segre J.A."/>
        </authorList>
    </citation>
    <scope>NUCLEOTIDE SEQUENCE</scope>
    <source>
        <strain evidence="3">ABOJV</strain>
    </source>
</reference>
<name>A0A1L6JFF1_9SPHN</name>
<organism evidence="3 6">
    <name type="scientific">Sphingomonas koreensis</name>
    <dbReference type="NCBI Taxonomy" id="93064"/>
    <lineage>
        <taxon>Bacteria</taxon>
        <taxon>Pseudomonadati</taxon>
        <taxon>Pseudomonadota</taxon>
        <taxon>Alphaproteobacteria</taxon>
        <taxon>Sphingomonadales</taxon>
        <taxon>Sphingomonadaceae</taxon>
        <taxon>Sphingomonas</taxon>
    </lineage>
</organism>
<evidence type="ECO:0000313" key="5">
    <source>
        <dbReference type="EMBL" id="RSY87575.1"/>
    </source>
</evidence>
<keyword evidence="6" id="KW-1185">Reference proteome</keyword>
<evidence type="ECO:0000256" key="1">
    <source>
        <dbReference type="SAM" id="MobiDB-lite"/>
    </source>
</evidence>
<sequence length="81" mass="8747">MRTMFKGFTAAVFVVGLAATAHAETKPGTPAPAATEAADAKPVKDKRYCVRGTLTGSRLVRQECHTRAEWLAQGFDPLDKK</sequence>
<evidence type="ECO:0000313" key="4">
    <source>
        <dbReference type="EMBL" id="RSU99215.1"/>
    </source>
</evidence>
<feature type="signal peptide" evidence="2">
    <location>
        <begin position="1"/>
        <end position="23"/>
    </location>
</feature>
<dbReference type="EMBL" id="CP018820">
    <property type="protein sequence ID" value="APR54220.1"/>
    <property type="molecule type" value="Genomic_DNA"/>
</dbReference>
<dbReference type="STRING" id="93064.BRX40_19005"/>
<dbReference type="RefSeq" id="WP_066576495.1">
    <property type="nucleotide sequence ID" value="NZ_CP018820.1"/>
</dbReference>
<reference evidence="7 8" key="3">
    <citation type="submission" date="2018-07" db="EMBL/GenBank/DDBJ databases">
        <title>Genomic and Epidemiologic Investigation of an Indolent Hospital Outbreak.</title>
        <authorList>
            <person name="Johnson R.C."/>
            <person name="Deming C."/>
            <person name="Conlan S."/>
            <person name="Zellmer C.J."/>
            <person name="Michelin A.V."/>
            <person name="Lee-Lin S."/>
            <person name="Thomas P.J."/>
            <person name="Park M."/>
            <person name="Weingarten R.A."/>
            <person name="Less J."/>
            <person name="Dekker J.P."/>
            <person name="Frank K.M."/>
            <person name="Musser K.A."/>
            <person name="Mcquiston J.R."/>
            <person name="Henderson D.K."/>
            <person name="Lau A.F."/>
            <person name="Palmore T.N."/>
            <person name="Segre J.A."/>
        </authorList>
    </citation>
    <scope>NUCLEOTIDE SEQUENCE [LARGE SCALE GENOMIC DNA]</scope>
    <source>
        <strain evidence="5 8">SK-CDC1_0717</strain>
        <strain evidence="4 7">SK-NIH.Env10_0317</strain>
    </source>
</reference>
<dbReference type="KEGG" id="skr:BRX40_19005"/>